<evidence type="ECO:0000256" key="1">
    <source>
        <dbReference type="ARBA" id="ARBA00004127"/>
    </source>
</evidence>
<keyword evidence="8" id="KW-1185">Reference proteome</keyword>
<proteinExistence type="predicted"/>
<evidence type="ECO:0000313" key="8">
    <source>
        <dbReference type="Proteomes" id="UP001501170"/>
    </source>
</evidence>
<comment type="subcellular location">
    <subcellularLocation>
        <location evidence="1">Endomembrane system</location>
        <topology evidence="1">Multi-pass membrane protein</topology>
    </subcellularLocation>
</comment>
<organism evidence="7 8">
    <name type="scientific">Gordonia cholesterolivorans</name>
    <dbReference type="NCBI Taxonomy" id="559625"/>
    <lineage>
        <taxon>Bacteria</taxon>
        <taxon>Bacillati</taxon>
        <taxon>Actinomycetota</taxon>
        <taxon>Actinomycetes</taxon>
        <taxon>Mycobacteriales</taxon>
        <taxon>Gordoniaceae</taxon>
        <taxon>Gordonia</taxon>
    </lineage>
</organism>
<evidence type="ECO:0000256" key="5">
    <source>
        <dbReference type="SAM" id="Phobius"/>
    </source>
</evidence>
<gene>
    <name evidence="7" type="ORF">GCM10009855_10010</name>
</gene>
<keyword evidence="4 5" id="KW-0472">Membrane</keyword>
<feature type="transmembrane region" description="Helical" evidence="5">
    <location>
        <begin position="41"/>
        <end position="58"/>
    </location>
</feature>
<keyword evidence="3 5" id="KW-1133">Transmembrane helix</keyword>
<evidence type="ECO:0000259" key="6">
    <source>
        <dbReference type="Pfam" id="PF02656"/>
    </source>
</evidence>
<evidence type="ECO:0000256" key="2">
    <source>
        <dbReference type="ARBA" id="ARBA00022692"/>
    </source>
</evidence>
<comment type="caution">
    <text evidence="7">The sequence shown here is derived from an EMBL/GenBank/DDBJ whole genome shotgun (WGS) entry which is preliminary data.</text>
</comment>
<keyword evidence="2 5" id="KW-0812">Transmembrane</keyword>
<evidence type="ECO:0000256" key="4">
    <source>
        <dbReference type="ARBA" id="ARBA00023136"/>
    </source>
</evidence>
<feature type="transmembrane region" description="Helical" evidence="5">
    <location>
        <begin position="15"/>
        <end position="34"/>
    </location>
</feature>
<dbReference type="RefSeq" id="WP_006896640.1">
    <property type="nucleotide sequence ID" value="NZ_BAAARB010000004.1"/>
</dbReference>
<sequence length="103" mass="10438">MSIDPGLQPQRTALAWQRTGLSVLLACAAAGFAALRHGFPAAALCTFVAGVVLCHVAVRHFPKGPDRVAGTGSVWPTMVATVGVVVVIALAGTALAIADMVFG</sequence>
<reference evidence="7 8" key="1">
    <citation type="journal article" date="2019" name="Int. J. Syst. Evol. Microbiol.">
        <title>The Global Catalogue of Microorganisms (GCM) 10K type strain sequencing project: providing services to taxonomists for standard genome sequencing and annotation.</title>
        <authorList>
            <consortium name="The Broad Institute Genomics Platform"/>
            <consortium name="The Broad Institute Genome Sequencing Center for Infectious Disease"/>
            <person name="Wu L."/>
            <person name="Ma J."/>
        </authorList>
    </citation>
    <scope>NUCLEOTIDE SEQUENCE [LARGE SCALE GENOMIC DNA]</scope>
    <source>
        <strain evidence="7 8">JCM 16227</strain>
    </source>
</reference>
<dbReference type="Proteomes" id="UP001501170">
    <property type="component" value="Unassembled WGS sequence"/>
</dbReference>
<name>A0ABN3H932_9ACTN</name>
<dbReference type="EMBL" id="BAAARB010000004">
    <property type="protein sequence ID" value="GAA2372757.1"/>
    <property type="molecule type" value="Genomic_DNA"/>
</dbReference>
<feature type="domain" description="DUF202" evidence="6">
    <location>
        <begin position="4"/>
        <end position="61"/>
    </location>
</feature>
<accession>A0ABN3H932</accession>
<dbReference type="Pfam" id="PF02656">
    <property type="entry name" value="DUF202"/>
    <property type="match status" value="1"/>
</dbReference>
<protein>
    <recommendedName>
        <fullName evidence="6">DUF202 domain-containing protein</fullName>
    </recommendedName>
</protein>
<feature type="transmembrane region" description="Helical" evidence="5">
    <location>
        <begin position="78"/>
        <end position="102"/>
    </location>
</feature>
<evidence type="ECO:0000313" key="7">
    <source>
        <dbReference type="EMBL" id="GAA2372757.1"/>
    </source>
</evidence>
<dbReference type="InterPro" id="IPR003807">
    <property type="entry name" value="DUF202"/>
</dbReference>
<evidence type="ECO:0000256" key="3">
    <source>
        <dbReference type="ARBA" id="ARBA00022989"/>
    </source>
</evidence>